<dbReference type="InterPro" id="IPR013087">
    <property type="entry name" value="Znf_C2H2_type"/>
</dbReference>
<keyword evidence="3" id="KW-0472">Membrane</keyword>
<dbReference type="OrthoDB" id="2450092at2759"/>
<keyword evidence="1" id="KW-0863">Zinc-finger</keyword>
<keyword evidence="1" id="KW-0862">Zinc</keyword>
<dbReference type="AlphaFoldDB" id="A0A1Y2GML3"/>
<feature type="compositionally biased region" description="Polar residues" evidence="2">
    <location>
        <begin position="192"/>
        <end position="203"/>
    </location>
</feature>
<dbReference type="SMART" id="SM00355">
    <property type="entry name" value="ZnF_C2H2"/>
    <property type="match status" value="2"/>
</dbReference>
<dbReference type="GO" id="GO:0008270">
    <property type="term" value="F:zinc ion binding"/>
    <property type="evidence" value="ECO:0007669"/>
    <property type="project" value="UniProtKB-KW"/>
</dbReference>
<feature type="compositionally biased region" description="Basic residues" evidence="2">
    <location>
        <begin position="518"/>
        <end position="528"/>
    </location>
</feature>
<protein>
    <recommendedName>
        <fullName evidence="4">C2H2-type domain-containing protein</fullName>
    </recommendedName>
</protein>
<sequence>MKSNSCELIWICSSPILLFFYISFYSSSLMQQANGTFVCTYTGCGETFTVLFDWTRHVRKHALQASISRLADSSGITQNRVAQSQAPSVTSTSVKLPQAVTLIPSTVTGHEAPKTSTSANILSTDTTSVPQTEVQSIQHNGSLSMMTAEKAAIRDSAFATNTTKKKREYPDITATALTMRKETQADIKRSKASTGASTINGWRTWSPIPSKPTLRTQSPDQLLEGTEELADKSKASIDTTTTSKMPILQKDLSQSTLNFVIVPSPAIASPIKEPSPVLKSVGVVEEEALGMDLMRPVSVDSGDLALEASPTETSLFVESLSSTLILDQPASTVNTPLSPKLSLTQANEPSISKTEPNYKDSNSDIDIESLHDQPVKPDPDVEDSQENAQKNVVRRCTLRRPESASGSIISATITRGKAKAHGFTYDCSSLFETDTDEIKHYLEHLILQGPLLVCNNRLCRMMFVSEQELADHQQQHHRKPSRSSVPAPASPTPSSLPLSRSSRSSVSPSPSKNSIQKKLNHSKQKKTRIQSEGGKAGTVIFTATKEKAKSRSHLRLVTSAFGSQLSMPKVLKNHSSSRRWRSHHSDDDITENVELQEPLIANSSLDRQSNQGLLHVYSINC</sequence>
<reference evidence="5 6" key="1">
    <citation type="submission" date="2016-07" db="EMBL/GenBank/DDBJ databases">
        <title>Pervasive Adenine N6-methylation of Active Genes in Fungi.</title>
        <authorList>
            <consortium name="DOE Joint Genome Institute"/>
            <person name="Mondo S.J."/>
            <person name="Dannebaum R.O."/>
            <person name="Kuo R.C."/>
            <person name="Labutti K."/>
            <person name="Haridas S."/>
            <person name="Kuo A."/>
            <person name="Salamov A."/>
            <person name="Ahrendt S.R."/>
            <person name="Lipzen A."/>
            <person name="Sullivan W."/>
            <person name="Andreopoulos W.B."/>
            <person name="Clum A."/>
            <person name="Lindquist E."/>
            <person name="Daum C."/>
            <person name="Ramamoorthy G.K."/>
            <person name="Gryganskyi A."/>
            <person name="Culley D."/>
            <person name="Magnuson J.K."/>
            <person name="James T.Y."/>
            <person name="O'Malley M.A."/>
            <person name="Stajich J.E."/>
            <person name="Spatafora J.W."/>
            <person name="Visel A."/>
            <person name="Grigoriev I.V."/>
        </authorList>
    </citation>
    <scope>NUCLEOTIDE SEQUENCE [LARGE SCALE GENOMIC DNA]</scope>
    <source>
        <strain evidence="5 6">NRRL 3116</strain>
    </source>
</reference>
<gene>
    <name evidence="5" type="ORF">BCR41DRAFT_354698</name>
</gene>
<dbReference type="PROSITE" id="PS00028">
    <property type="entry name" value="ZINC_FINGER_C2H2_1"/>
    <property type="match status" value="2"/>
</dbReference>
<feature type="region of interest" description="Disordered" evidence="2">
    <location>
        <begin position="470"/>
        <end position="533"/>
    </location>
</feature>
<dbReference type="GeneID" id="33566211"/>
<feature type="compositionally biased region" description="Polar residues" evidence="2">
    <location>
        <begin position="335"/>
        <end position="355"/>
    </location>
</feature>
<feature type="transmembrane region" description="Helical" evidence="3">
    <location>
        <begin position="7"/>
        <end position="25"/>
    </location>
</feature>
<evidence type="ECO:0000313" key="5">
    <source>
        <dbReference type="EMBL" id="ORZ14337.1"/>
    </source>
</evidence>
<keyword evidence="6" id="KW-1185">Reference proteome</keyword>
<feature type="region of interest" description="Disordered" evidence="2">
    <location>
        <begin position="183"/>
        <end position="218"/>
    </location>
</feature>
<proteinExistence type="predicted"/>
<dbReference type="InParanoid" id="A0A1Y2GML3"/>
<dbReference type="PROSITE" id="PS50157">
    <property type="entry name" value="ZINC_FINGER_C2H2_2"/>
    <property type="match status" value="1"/>
</dbReference>
<evidence type="ECO:0000256" key="2">
    <source>
        <dbReference type="SAM" id="MobiDB-lite"/>
    </source>
</evidence>
<keyword evidence="3" id="KW-1133">Transmembrane helix</keyword>
<comment type="caution">
    <text evidence="5">The sequence shown here is derived from an EMBL/GenBank/DDBJ whole genome shotgun (WGS) entry which is preliminary data.</text>
</comment>
<evidence type="ECO:0000256" key="3">
    <source>
        <dbReference type="SAM" id="Phobius"/>
    </source>
</evidence>
<evidence type="ECO:0000256" key="1">
    <source>
        <dbReference type="PROSITE-ProRule" id="PRU00042"/>
    </source>
</evidence>
<keyword evidence="1" id="KW-0479">Metal-binding</keyword>
<name>A0A1Y2GML3_9FUNG</name>
<feature type="region of interest" description="Disordered" evidence="2">
    <location>
        <begin position="335"/>
        <end position="391"/>
    </location>
</feature>
<feature type="domain" description="C2H2-type" evidence="4">
    <location>
        <begin position="37"/>
        <end position="66"/>
    </location>
</feature>
<accession>A0A1Y2GML3</accession>
<dbReference type="EMBL" id="MCFF01000021">
    <property type="protein sequence ID" value="ORZ14337.1"/>
    <property type="molecule type" value="Genomic_DNA"/>
</dbReference>
<dbReference type="RefSeq" id="XP_021880815.1">
    <property type="nucleotide sequence ID" value="XM_022024367.1"/>
</dbReference>
<feature type="compositionally biased region" description="Basic and acidic residues" evidence="2">
    <location>
        <begin position="356"/>
        <end position="379"/>
    </location>
</feature>
<dbReference type="Proteomes" id="UP000193648">
    <property type="component" value="Unassembled WGS sequence"/>
</dbReference>
<evidence type="ECO:0000259" key="4">
    <source>
        <dbReference type="PROSITE" id="PS50157"/>
    </source>
</evidence>
<feature type="compositionally biased region" description="Low complexity" evidence="2">
    <location>
        <begin position="482"/>
        <end position="511"/>
    </location>
</feature>
<dbReference type="Gene3D" id="3.30.160.60">
    <property type="entry name" value="Classic Zinc Finger"/>
    <property type="match status" value="1"/>
</dbReference>
<keyword evidence="3" id="KW-0812">Transmembrane</keyword>
<evidence type="ECO:0000313" key="6">
    <source>
        <dbReference type="Proteomes" id="UP000193648"/>
    </source>
</evidence>
<organism evidence="5 6">
    <name type="scientific">Lobosporangium transversale</name>
    <dbReference type="NCBI Taxonomy" id="64571"/>
    <lineage>
        <taxon>Eukaryota</taxon>
        <taxon>Fungi</taxon>
        <taxon>Fungi incertae sedis</taxon>
        <taxon>Mucoromycota</taxon>
        <taxon>Mortierellomycotina</taxon>
        <taxon>Mortierellomycetes</taxon>
        <taxon>Mortierellales</taxon>
        <taxon>Mortierellaceae</taxon>
        <taxon>Lobosporangium</taxon>
    </lineage>
</organism>